<proteinExistence type="predicted"/>
<dbReference type="Proteomes" id="UP001497602">
    <property type="component" value="Unassembled WGS sequence"/>
</dbReference>
<gene>
    <name evidence="5" type="ORF">T190115A13A_80059</name>
</gene>
<feature type="domain" description="Nucleoside phosphorylase" evidence="4">
    <location>
        <begin position="74"/>
        <end position="221"/>
    </location>
</feature>
<dbReference type="EC" id="2.4.2.3" evidence="1"/>
<evidence type="ECO:0000259" key="4">
    <source>
        <dbReference type="Pfam" id="PF01048"/>
    </source>
</evidence>
<dbReference type="Pfam" id="PF01048">
    <property type="entry name" value="PNP_UDP_1"/>
    <property type="match status" value="1"/>
</dbReference>
<comment type="caution">
    <text evidence="5">The sequence shown here is derived from an EMBL/GenBank/DDBJ whole genome shotgun (WGS) entry which is preliminary data.</text>
</comment>
<dbReference type="SUPFAM" id="SSF53167">
    <property type="entry name" value="Purine and uridine phosphorylases"/>
    <property type="match status" value="1"/>
</dbReference>
<dbReference type="InterPro" id="IPR000845">
    <property type="entry name" value="Nucleoside_phosphorylase_d"/>
</dbReference>
<accession>A0ABP1FFN2</accession>
<dbReference type="EMBL" id="CAXJRC010000045">
    <property type="protein sequence ID" value="CAL2108484.1"/>
    <property type="molecule type" value="Genomic_DNA"/>
</dbReference>
<dbReference type="PANTHER" id="PTHR43691">
    <property type="entry name" value="URIDINE PHOSPHORYLASE"/>
    <property type="match status" value="1"/>
</dbReference>
<evidence type="ECO:0000256" key="1">
    <source>
        <dbReference type="ARBA" id="ARBA00011888"/>
    </source>
</evidence>
<sequence>MLKNVENLLLTDKQVILDAEKLVTWKKSKNLYNFKQLPKTAILTVYSRKNSFISSFFRKPIKGVKGNHFLIENGTILLCTGCGYGAPYIVSLCEELRVLGVANFIFIGVAGCINQRYKEGDLLYVAKTFSGVGTSSYYSQGEIILPYSKKWNNQLQKNIQAHPVSCWSTDAPFRESLSLKSFYKEKGAQIVEMECAAIYAFANYYQLNTACFTIVSDQLTNEWIPPANPKKLVAIERAFIKNLLKML</sequence>
<reference evidence="5 6" key="1">
    <citation type="submission" date="2024-05" db="EMBL/GenBank/DDBJ databases">
        <authorList>
            <person name="Duchaud E."/>
        </authorList>
    </citation>
    <scope>NUCLEOTIDE SEQUENCE [LARGE SCALE GENOMIC DNA]</scope>
    <source>
        <strain evidence="5">Ena-SAMPLE-TAB-13-05-2024-13:56:06:370-140305</strain>
    </source>
</reference>
<dbReference type="Gene3D" id="3.40.50.1580">
    <property type="entry name" value="Nucleoside phosphorylase domain"/>
    <property type="match status" value="1"/>
</dbReference>
<comment type="catalytic activity">
    <reaction evidence="3">
        <text>uridine + phosphate = alpha-D-ribose 1-phosphate + uracil</text>
        <dbReference type="Rhea" id="RHEA:24388"/>
        <dbReference type="ChEBI" id="CHEBI:16704"/>
        <dbReference type="ChEBI" id="CHEBI:17568"/>
        <dbReference type="ChEBI" id="CHEBI:43474"/>
        <dbReference type="ChEBI" id="CHEBI:57720"/>
        <dbReference type="EC" id="2.4.2.3"/>
    </reaction>
</comment>
<evidence type="ECO:0000313" key="5">
    <source>
        <dbReference type="EMBL" id="CAL2108484.1"/>
    </source>
</evidence>
<dbReference type="PANTHER" id="PTHR43691:SF11">
    <property type="entry name" value="FI09636P-RELATED"/>
    <property type="match status" value="1"/>
</dbReference>
<evidence type="ECO:0000256" key="3">
    <source>
        <dbReference type="ARBA" id="ARBA00048447"/>
    </source>
</evidence>
<keyword evidence="6" id="KW-1185">Reference proteome</keyword>
<name>A0ABP1FFN2_9FLAO</name>
<evidence type="ECO:0000256" key="2">
    <source>
        <dbReference type="ARBA" id="ARBA00021980"/>
    </source>
</evidence>
<dbReference type="RefSeq" id="WP_348740096.1">
    <property type="nucleotide sequence ID" value="NZ_CAXJRC010000045.1"/>
</dbReference>
<protein>
    <recommendedName>
        <fullName evidence="2">Uridine phosphorylase</fullName>
        <ecNumber evidence="1">2.4.2.3</ecNumber>
    </recommendedName>
</protein>
<organism evidence="5 6">
    <name type="scientific">Tenacibaculum vairaonense</name>
    <dbReference type="NCBI Taxonomy" id="3137860"/>
    <lineage>
        <taxon>Bacteria</taxon>
        <taxon>Pseudomonadati</taxon>
        <taxon>Bacteroidota</taxon>
        <taxon>Flavobacteriia</taxon>
        <taxon>Flavobacteriales</taxon>
        <taxon>Flavobacteriaceae</taxon>
        <taxon>Tenacibaculum</taxon>
    </lineage>
</organism>
<evidence type="ECO:0000313" key="6">
    <source>
        <dbReference type="Proteomes" id="UP001497602"/>
    </source>
</evidence>
<dbReference type="InterPro" id="IPR035994">
    <property type="entry name" value="Nucleoside_phosphorylase_sf"/>
</dbReference>